<dbReference type="PANTHER" id="PTHR32322">
    <property type="entry name" value="INNER MEMBRANE TRANSPORTER"/>
    <property type="match status" value="1"/>
</dbReference>
<feature type="domain" description="EamA" evidence="8">
    <location>
        <begin position="2"/>
        <end position="138"/>
    </location>
</feature>
<dbReference type="RefSeq" id="WP_007155381.1">
    <property type="nucleotide sequence ID" value="NZ_ABCP01000052.1"/>
</dbReference>
<sequence length="341" mass="36189">MLGGVFAILAAASFGFNNAALRRGVLSGSVFQALAITVPMGVPLFLLAGIATGHIDKLWSFPAEGYFWLAAAGVMHFVWGRYCNYRSTKAIGGNLSGPWKQAQLIIALILAILLLGETLTPLKILGIVLIVGGVVATSRAKHKKKPKAKDADNSSGESSDKPKKSKLPDFEPNYAEGYTFALLSATGYGISPVLVRMGLENQGPGFSIAGGLISYTAAAVVVGVIILATKQWGHIRSMQPVAAKWFSLAGALVGLSQGLRYTALSIAPVTVVTPIQSTSAVFRVLFGWLINREHEVFGLWVYLGVLLSMAGVVALTLSTEIILANLDLPQVLVDIAGWQWP</sequence>
<dbReference type="InterPro" id="IPR000620">
    <property type="entry name" value="EamA_dom"/>
</dbReference>
<feature type="transmembrane region" description="Helical" evidence="7">
    <location>
        <begin position="31"/>
        <end position="53"/>
    </location>
</feature>
<dbReference type="Pfam" id="PF00892">
    <property type="entry name" value="EamA"/>
    <property type="match status" value="2"/>
</dbReference>
<name>A6F547_9GAMM</name>
<organism evidence="9 10">
    <name type="scientific">Marinobacter algicola DG893</name>
    <dbReference type="NCBI Taxonomy" id="443152"/>
    <lineage>
        <taxon>Bacteria</taxon>
        <taxon>Pseudomonadati</taxon>
        <taxon>Pseudomonadota</taxon>
        <taxon>Gammaproteobacteria</taxon>
        <taxon>Pseudomonadales</taxon>
        <taxon>Marinobacteraceae</taxon>
        <taxon>Marinobacter</taxon>
    </lineage>
</organism>
<feature type="transmembrane region" description="Helical" evidence="7">
    <location>
        <begin position="174"/>
        <end position="194"/>
    </location>
</feature>
<evidence type="ECO:0000256" key="1">
    <source>
        <dbReference type="ARBA" id="ARBA00004141"/>
    </source>
</evidence>
<feature type="transmembrane region" description="Helical" evidence="7">
    <location>
        <begin position="102"/>
        <end position="135"/>
    </location>
</feature>
<dbReference type="OrthoDB" id="6165091at2"/>
<dbReference type="SUPFAM" id="SSF103481">
    <property type="entry name" value="Multidrug resistance efflux transporter EmrE"/>
    <property type="match status" value="2"/>
</dbReference>
<gene>
    <name evidence="9" type="ORF">MDG893_15347</name>
</gene>
<reference evidence="9 10" key="1">
    <citation type="submission" date="2007-06" db="EMBL/GenBank/DDBJ databases">
        <authorList>
            <person name="Green D."/>
            <person name="Ferriera S."/>
            <person name="Johnson J."/>
            <person name="Kravitz S."/>
            <person name="Beeson K."/>
            <person name="Sutton G."/>
            <person name="Rogers Y.-H."/>
            <person name="Friedman R."/>
            <person name="Frazier M."/>
            <person name="Venter J.C."/>
        </authorList>
    </citation>
    <scope>NUCLEOTIDE SEQUENCE [LARGE SCALE GENOMIC DNA]</scope>
    <source>
        <strain evidence="9 10">DG893</strain>
    </source>
</reference>
<evidence type="ECO:0000256" key="6">
    <source>
        <dbReference type="SAM" id="MobiDB-lite"/>
    </source>
</evidence>
<evidence type="ECO:0000256" key="3">
    <source>
        <dbReference type="ARBA" id="ARBA00022692"/>
    </source>
</evidence>
<feature type="transmembrane region" description="Helical" evidence="7">
    <location>
        <begin position="265"/>
        <end position="290"/>
    </location>
</feature>
<dbReference type="AlphaFoldDB" id="A6F547"/>
<evidence type="ECO:0000256" key="4">
    <source>
        <dbReference type="ARBA" id="ARBA00022989"/>
    </source>
</evidence>
<evidence type="ECO:0000259" key="8">
    <source>
        <dbReference type="Pfam" id="PF00892"/>
    </source>
</evidence>
<feature type="domain" description="EamA" evidence="8">
    <location>
        <begin position="177"/>
        <end position="316"/>
    </location>
</feature>
<protein>
    <recommendedName>
        <fullName evidence="8">EamA domain-containing protein</fullName>
    </recommendedName>
</protein>
<dbReference type="eggNOG" id="COG2510">
    <property type="taxonomic scope" value="Bacteria"/>
</dbReference>
<dbReference type="Proteomes" id="UP000005856">
    <property type="component" value="Unassembled WGS sequence"/>
</dbReference>
<evidence type="ECO:0000313" key="9">
    <source>
        <dbReference type="EMBL" id="EDM46121.1"/>
    </source>
</evidence>
<comment type="caution">
    <text evidence="9">The sequence shown here is derived from an EMBL/GenBank/DDBJ whole genome shotgun (WGS) entry which is preliminary data.</text>
</comment>
<dbReference type="STRING" id="443152.MDG893_15347"/>
<dbReference type="GO" id="GO:0016020">
    <property type="term" value="C:membrane"/>
    <property type="evidence" value="ECO:0007669"/>
    <property type="project" value="UniProtKB-SubCell"/>
</dbReference>
<dbReference type="InterPro" id="IPR037185">
    <property type="entry name" value="EmrE-like"/>
</dbReference>
<dbReference type="PANTHER" id="PTHR32322:SF2">
    <property type="entry name" value="EAMA DOMAIN-CONTAINING PROTEIN"/>
    <property type="match status" value="1"/>
</dbReference>
<evidence type="ECO:0000256" key="7">
    <source>
        <dbReference type="SAM" id="Phobius"/>
    </source>
</evidence>
<dbReference type="EMBL" id="ABCP01000052">
    <property type="protein sequence ID" value="EDM46121.1"/>
    <property type="molecule type" value="Genomic_DNA"/>
</dbReference>
<dbReference type="eggNOG" id="COG0697">
    <property type="taxonomic scope" value="Bacteria"/>
</dbReference>
<comment type="subcellular location">
    <subcellularLocation>
        <location evidence="1">Membrane</location>
        <topology evidence="1">Multi-pass membrane protein</topology>
    </subcellularLocation>
</comment>
<evidence type="ECO:0000256" key="5">
    <source>
        <dbReference type="ARBA" id="ARBA00023136"/>
    </source>
</evidence>
<proteinExistence type="inferred from homology"/>
<comment type="similarity">
    <text evidence="2">Belongs to the EamA transporter family.</text>
</comment>
<evidence type="ECO:0000313" key="10">
    <source>
        <dbReference type="Proteomes" id="UP000005856"/>
    </source>
</evidence>
<feature type="transmembrane region" description="Helical" evidence="7">
    <location>
        <begin position="297"/>
        <end position="317"/>
    </location>
</feature>
<evidence type="ECO:0000256" key="2">
    <source>
        <dbReference type="ARBA" id="ARBA00007362"/>
    </source>
</evidence>
<keyword evidence="10" id="KW-1185">Reference proteome</keyword>
<feature type="transmembrane region" description="Helical" evidence="7">
    <location>
        <begin position="206"/>
        <end position="229"/>
    </location>
</feature>
<accession>A6F547</accession>
<dbReference type="Gene3D" id="1.10.3730.20">
    <property type="match status" value="1"/>
</dbReference>
<keyword evidence="5 7" id="KW-0472">Membrane</keyword>
<keyword evidence="3 7" id="KW-0812">Transmembrane</keyword>
<dbReference type="InterPro" id="IPR050638">
    <property type="entry name" value="AA-Vitamin_Transporters"/>
</dbReference>
<feature type="compositionally biased region" description="Basic and acidic residues" evidence="6">
    <location>
        <begin position="148"/>
        <end position="169"/>
    </location>
</feature>
<feature type="transmembrane region" description="Helical" evidence="7">
    <location>
        <begin position="65"/>
        <end position="82"/>
    </location>
</feature>
<keyword evidence="4 7" id="KW-1133">Transmembrane helix</keyword>
<feature type="region of interest" description="Disordered" evidence="6">
    <location>
        <begin position="142"/>
        <end position="170"/>
    </location>
</feature>